<dbReference type="PANTHER" id="PTHR43788:SF8">
    <property type="entry name" value="DNA-BINDING PROTEIN SMUBP-2"/>
    <property type="match status" value="1"/>
</dbReference>
<reference evidence="11" key="1">
    <citation type="submission" date="2013-08" db="EMBL/GenBank/DDBJ databases">
        <title>Intrasporangium oryzae NRRL B-24470.</title>
        <authorList>
            <person name="Liu H."/>
            <person name="Wang G."/>
        </authorList>
    </citation>
    <scope>NUCLEOTIDE SEQUENCE [LARGE SCALE GENOMIC DNA]</scope>
    <source>
        <strain evidence="11">Q5-1</strain>
    </source>
</reference>
<evidence type="ECO:0000256" key="4">
    <source>
        <dbReference type="ARBA" id="ARBA00022806"/>
    </source>
</evidence>
<comment type="similarity">
    <text evidence="1">Belongs to the DNA2/NAM7 helicase family.</text>
</comment>
<gene>
    <name evidence="10" type="ORF">N864_05965</name>
</gene>
<dbReference type="RefSeq" id="WP_034718103.1">
    <property type="nucleotide sequence ID" value="NZ_AWQS01000131.1"/>
</dbReference>
<evidence type="ECO:0000256" key="1">
    <source>
        <dbReference type="ARBA" id="ARBA00007913"/>
    </source>
</evidence>
<protein>
    <submittedName>
        <fullName evidence="10">DNA helicase</fullName>
    </submittedName>
</protein>
<keyword evidence="5" id="KW-0067">ATP-binding</keyword>
<keyword evidence="2" id="KW-0547">Nucleotide-binding</keyword>
<feature type="compositionally biased region" description="Basic and acidic residues" evidence="6">
    <location>
        <begin position="1342"/>
        <end position="1365"/>
    </location>
</feature>
<evidence type="ECO:0000259" key="7">
    <source>
        <dbReference type="Pfam" id="PF13086"/>
    </source>
</evidence>
<evidence type="ECO:0000256" key="6">
    <source>
        <dbReference type="SAM" id="MobiDB-lite"/>
    </source>
</evidence>
<evidence type="ECO:0000313" key="10">
    <source>
        <dbReference type="EMBL" id="EWT05247.1"/>
    </source>
</evidence>
<dbReference type="InterPro" id="IPR027417">
    <property type="entry name" value="P-loop_NTPase"/>
</dbReference>
<feature type="compositionally biased region" description="Basic residues" evidence="6">
    <location>
        <begin position="1306"/>
        <end position="1317"/>
    </location>
</feature>
<feature type="domain" description="Restriction endonuclease type II-like" evidence="9">
    <location>
        <begin position="1146"/>
        <end position="1237"/>
    </location>
</feature>
<evidence type="ECO:0000256" key="5">
    <source>
        <dbReference type="ARBA" id="ARBA00022840"/>
    </source>
</evidence>
<keyword evidence="3" id="KW-0378">Hydrolase</keyword>
<dbReference type="Gene3D" id="3.40.50.300">
    <property type="entry name" value="P-loop containing nucleotide triphosphate hydrolases"/>
    <property type="match status" value="3"/>
</dbReference>
<comment type="caution">
    <text evidence="10">The sequence shown here is derived from an EMBL/GenBank/DDBJ whole genome shotgun (WGS) entry which is preliminary data.</text>
</comment>
<keyword evidence="11" id="KW-1185">Reference proteome</keyword>
<evidence type="ECO:0000256" key="2">
    <source>
        <dbReference type="ARBA" id="ARBA00022741"/>
    </source>
</evidence>
<dbReference type="PANTHER" id="PTHR43788">
    <property type="entry name" value="DNA2/NAM7 HELICASE FAMILY MEMBER"/>
    <property type="match status" value="1"/>
</dbReference>
<dbReference type="OrthoDB" id="9757917at2"/>
<dbReference type="InterPro" id="IPR049468">
    <property type="entry name" value="Restrct_endonuc-II-like_dom"/>
</dbReference>
<evidence type="ECO:0000313" key="11">
    <source>
        <dbReference type="Proteomes" id="UP000019494"/>
    </source>
</evidence>
<evidence type="ECO:0000259" key="8">
    <source>
        <dbReference type="Pfam" id="PF13087"/>
    </source>
</evidence>
<dbReference type="InterPro" id="IPR041677">
    <property type="entry name" value="DNA2/NAM7_AAA_11"/>
</dbReference>
<dbReference type="InterPro" id="IPR050534">
    <property type="entry name" value="Coronavir_polyprotein_1ab"/>
</dbReference>
<organism evidence="10 11">
    <name type="scientific">Intrasporangium chromatireducens Q5-1</name>
    <dbReference type="NCBI Taxonomy" id="584657"/>
    <lineage>
        <taxon>Bacteria</taxon>
        <taxon>Bacillati</taxon>
        <taxon>Actinomycetota</taxon>
        <taxon>Actinomycetes</taxon>
        <taxon>Micrococcales</taxon>
        <taxon>Intrasporangiaceae</taxon>
        <taxon>Intrasporangium</taxon>
    </lineage>
</organism>
<dbReference type="Pfam" id="PF18741">
    <property type="entry name" value="MTES_1575"/>
    <property type="match status" value="1"/>
</dbReference>
<dbReference type="InterPro" id="IPR047187">
    <property type="entry name" value="SF1_C_Upf1"/>
</dbReference>
<dbReference type="InterPro" id="IPR011335">
    <property type="entry name" value="Restrct_endonuc-II-like"/>
</dbReference>
<feature type="domain" description="DNA2/NAM7 helicase helicase" evidence="7">
    <location>
        <begin position="282"/>
        <end position="345"/>
    </location>
</feature>
<feature type="region of interest" description="Disordered" evidence="6">
    <location>
        <begin position="1247"/>
        <end position="1365"/>
    </location>
</feature>
<dbReference type="SUPFAM" id="SSF52980">
    <property type="entry name" value="Restriction endonuclease-like"/>
    <property type="match status" value="1"/>
</dbReference>
<keyword evidence="4 10" id="KW-0347">Helicase</keyword>
<accession>W9GJC6</accession>
<dbReference type="GO" id="GO:0005524">
    <property type="term" value="F:ATP binding"/>
    <property type="evidence" value="ECO:0007669"/>
    <property type="project" value="UniProtKB-KW"/>
</dbReference>
<dbReference type="Pfam" id="PF13087">
    <property type="entry name" value="AAA_12"/>
    <property type="match status" value="1"/>
</dbReference>
<dbReference type="SUPFAM" id="SSF52540">
    <property type="entry name" value="P-loop containing nucleoside triphosphate hydrolases"/>
    <property type="match status" value="1"/>
</dbReference>
<evidence type="ECO:0000259" key="9">
    <source>
        <dbReference type="Pfam" id="PF18741"/>
    </source>
</evidence>
<feature type="domain" description="DNA2/NAM7 helicase helicase" evidence="7">
    <location>
        <begin position="838"/>
        <end position="876"/>
    </location>
</feature>
<name>W9GJC6_9MICO</name>
<proteinExistence type="inferred from homology"/>
<dbReference type="Gene3D" id="3.40.960.10">
    <property type="entry name" value="VSR Endonuclease"/>
    <property type="match status" value="1"/>
</dbReference>
<dbReference type="EMBL" id="AWQS01000131">
    <property type="protein sequence ID" value="EWT05247.1"/>
    <property type="molecule type" value="Genomic_DNA"/>
</dbReference>
<dbReference type="PATRIC" id="fig|584657.3.peg.2871"/>
<dbReference type="Proteomes" id="UP000019494">
    <property type="component" value="Unassembled WGS sequence"/>
</dbReference>
<dbReference type="GO" id="GO:0043139">
    <property type="term" value="F:5'-3' DNA helicase activity"/>
    <property type="evidence" value="ECO:0007669"/>
    <property type="project" value="TreeGrafter"/>
</dbReference>
<dbReference type="GO" id="GO:0016787">
    <property type="term" value="F:hydrolase activity"/>
    <property type="evidence" value="ECO:0007669"/>
    <property type="project" value="UniProtKB-KW"/>
</dbReference>
<dbReference type="InterPro" id="IPR041679">
    <property type="entry name" value="DNA2/NAM7-like_C"/>
</dbReference>
<evidence type="ECO:0000256" key="3">
    <source>
        <dbReference type="ARBA" id="ARBA00022801"/>
    </source>
</evidence>
<dbReference type="CDD" id="cd18808">
    <property type="entry name" value="SF1_C_Upf1"/>
    <property type="match status" value="1"/>
</dbReference>
<feature type="domain" description="DNA2/NAM7 helicase-like C-terminal" evidence="8">
    <location>
        <begin position="910"/>
        <end position="1094"/>
    </location>
</feature>
<dbReference type="Pfam" id="PF13086">
    <property type="entry name" value="AAA_11"/>
    <property type="match status" value="2"/>
</dbReference>
<sequence>MTDAPSAGTATATRGSVDPRAERVAAAVKVWQRTLVDLGGRNTLLWYRDLAAGSLDLTTAHPGGVSMLLAGRQTRLSDLFREPGALDEARHRARAIRAKALELQEERGIAAGFIAIGMATWSVPRAARPPAAPVLLRTCLLRPTGAAQEDFEVVLGPEAEFNPVLREYLRSEQGIELDGDALADLAEVGNAFDPYPTYAALTHACAAIPDFQIAPRLVIGTFSYAKLPMVADLALQGDSLADHDVVAALAGDESALAAVRLRVPETDPDPDPEREHLVLDADSSQQAAIDAVRAGAHLVIKGPPGTGKSQTIANLVAALTAEGKSVLFVAEKRAAIDAVVSRLDRLGLGDLVLDAHDGTTNRRAIAKQFAASLDAALEHRPPTSDPTSETLRDRRSRLIRHVRALHRVREPWGVSAHDVQEAMAELASRRPAPTSHVRLTGPDILGLSRARAVELGRRLRDAVGLGAWTADGDDPWFGARILTADDAARALDITTGLSSTDLEAVATHLNGILSESQVPQANSLADWQSAFATMSHVRHTLEVFRPQIFDVPLTEPIAATASRDWRLEHDVQMSWLTRRRVAHQTKRLLRPGRPPANLHEELVAASEQRQHWAALVGGGGRPEISPRLDEGSELLERVGADLDWLAARLATGENGDDLRAMPLAQLRERLAALAARSDRLAVLPNVTAALDDVRAAGLGPIIDELAARGVPAEAVTGEVEHVWWASVAQDITVRDPDYGAHDGAGLRRAVDEYVASDHAHLAATVERVRSSVARNIREVLSDNPAHEALVRAEAGKARRHKALRDLVPQAGRTLTAIKPCWAMSPLVVASTLPPGRWFDVVIFDEASQIQPAQAVSAISRARQVVVAGDERQLPPTNFFTVVSDDEPSTDEDVLTDGFESILDVLAAALPTRQLTWHYRSRDERLIAFANDAMYDGTLTTFPGTSLASSVRLEPVDGVARVEHGVQAIETTPSEVDRVVELVLEHARTRPQESLGVIALGITHALRLQEAVTTALREAPELSPFFSEDRDERFFVKNLERVQGDERDAIILSVGYGKTPHGRVLHRFGPLNQEGGERRLNVAMTRARQRMTVVSALHAADLDPARLKARGAMMLRDFLAYCEAGGPPAAATVPETAPAVGDPLRHDLAERLRRAGLTVHEDHGAGAQRIDLAVEDPYHRGRGLLAVETDGPRYAAHRSTRERDRLRAEQLGRLGWEHVRVWSTDVFRDPAREIARIVTLARDQPFVPRADAAPPTCADAEAGAGEQPGDGGSDAVEPAGPDGADTTTSAGGSEASPTDGATGSGKGKGRRKRRRAFRKGTGAAASDEGEGYGPTQDDLELGWGDRGEDPAGRDRWLQEQRPPHYE</sequence>